<evidence type="ECO:0000313" key="2">
    <source>
        <dbReference type="EMBL" id="KAH3685621.1"/>
    </source>
</evidence>
<comment type="caution">
    <text evidence="2">The sequence shown here is derived from an EMBL/GenBank/DDBJ whole genome shotgun (WGS) entry which is preliminary data.</text>
</comment>
<feature type="compositionally biased region" description="Basic and acidic residues" evidence="1">
    <location>
        <begin position="211"/>
        <end position="233"/>
    </location>
</feature>
<dbReference type="EMBL" id="JAEUBG010001863">
    <property type="protein sequence ID" value="KAH3685621.1"/>
    <property type="molecule type" value="Genomic_DNA"/>
</dbReference>
<feature type="region of interest" description="Disordered" evidence="1">
    <location>
        <begin position="188"/>
        <end position="248"/>
    </location>
</feature>
<feature type="compositionally biased region" description="Basic and acidic residues" evidence="1">
    <location>
        <begin position="296"/>
        <end position="310"/>
    </location>
</feature>
<feature type="region of interest" description="Disordered" evidence="1">
    <location>
        <begin position="282"/>
        <end position="322"/>
    </location>
</feature>
<keyword evidence="3" id="KW-1185">Reference proteome</keyword>
<proteinExistence type="predicted"/>
<sequence>MAMSLVLNKPTSMASVDLTGTILVSWTSLQINSWSPWCSSGASRINTSLSTIFTSLATWTAVKGLSPVIMIERWEDSFNMAIVSIASSFKGQWNTMNPAKVKPSSTEALSILVNLFAAMLSSNLVETADIDSTSQWDTEGLGTVDVELPQSGKRRVDSHGQLHWQFRWDNRGDNQNTIQDQLVLDTTHLGTFDPDVPGGSNGEDQEETNEEERFGVTDRDTFSRENHNTDKRTLGGFKPSLTDNSQGTMVRSSLNDRVGGWSIDFGDLRPFVISVDPNGERLDTHGSEFSHSGTTLEHRGELEGNQHEQSEQGIVPELIHQP</sequence>
<organism evidence="2 3">
    <name type="scientific">Wickerhamomyces pijperi</name>
    <name type="common">Yeast</name>
    <name type="synonym">Pichia pijperi</name>
    <dbReference type="NCBI Taxonomy" id="599730"/>
    <lineage>
        <taxon>Eukaryota</taxon>
        <taxon>Fungi</taxon>
        <taxon>Dikarya</taxon>
        <taxon>Ascomycota</taxon>
        <taxon>Saccharomycotina</taxon>
        <taxon>Saccharomycetes</taxon>
        <taxon>Phaffomycetales</taxon>
        <taxon>Wickerhamomycetaceae</taxon>
        <taxon>Wickerhamomyces</taxon>
    </lineage>
</organism>
<evidence type="ECO:0000313" key="3">
    <source>
        <dbReference type="Proteomes" id="UP000774326"/>
    </source>
</evidence>
<evidence type="ECO:0000256" key="1">
    <source>
        <dbReference type="SAM" id="MobiDB-lite"/>
    </source>
</evidence>
<accession>A0A9P8TNR1</accession>
<name>A0A9P8TNR1_WICPI</name>
<dbReference type="Proteomes" id="UP000774326">
    <property type="component" value="Unassembled WGS sequence"/>
</dbReference>
<dbReference type="AlphaFoldDB" id="A0A9P8TNR1"/>
<gene>
    <name evidence="2" type="ORF">WICPIJ_003421</name>
</gene>
<reference evidence="2" key="1">
    <citation type="journal article" date="2021" name="Open Biol.">
        <title>Shared evolutionary footprints suggest mitochondrial oxidative damage underlies multiple complex I losses in fungi.</title>
        <authorList>
            <person name="Schikora-Tamarit M.A."/>
            <person name="Marcet-Houben M."/>
            <person name="Nosek J."/>
            <person name="Gabaldon T."/>
        </authorList>
    </citation>
    <scope>NUCLEOTIDE SEQUENCE</scope>
    <source>
        <strain evidence="2">CBS2887</strain>
    </source>
</reference>
<reference evidence="2" key="2">
    <citation type="submission" date="2021-01" db="EMBL/GenBank/DDBJ databases">
        <authorList>
            <person name="Schikora-Tamarit M.A."/>
        </authorList>
    </citation>
    <scope>NUCLEOTIDE SEQUENCE</scope>
    <source>
        <strain evidence="2">CBS2887</strain>
    </source>
</reference>
<dbReference type="OrthoDB" id="10645380at2759"/>
<protein>
    <submittedName>
        <fullName evidence="2">Uncharacterized protein</fullName>
    </submittedName>
</protein>